<proteinExistence type="predicted"/>
<dbReference type="AlphaFoldDB" id="A0AAV4DW79"/>
<comment type="caution">
    <text evidence="2">The sequence shown here is derived from an EMBL/GenBank/DDBJ whole genome shotgun (WGS) entry which is preliminary data.</text>
</comment>
<reference evidence="2 3" key="1">
    <citation type="journal article" date="2021" name="Elife">
        <title>Chloroplast acquisition without the gene transfer in kleptoplastic sea slugs, Plakobranchus ocellatus.</title>
        <authorList>
            <person name="Maeda T."/>
            <person name="Takahashi S."/>
            <person name="Yoshida T."/>
            <person name="Shimamura S."/>
            <person name="Takaki Y."/>
            <person name="Nagai Y."/>
            <person name="Toyoda A."/>
            <person name="Suzuki Y."/>
            <person name="Arimoto A."/>
            <person name="Ishii H."/>
            <person name="Satoh N."/>
            <person name="Nishiyama T."/>
            <person name="Hasebe M."/>
            <person name="Maruyama T."/>
            <person name="Minagawa J."/>
            <person name="Obokata J."/>
            <person name="Shigenobu S."/>
        </authorList>
    </citation>
    <scope>NUCLEOTIDE SEQUENCE [LARGE SCALE GENOMIC DNA]</scope>
</reference>
<sequence>MTVIKSAWSGGAPRQPRFLAARIRPCISKGGKEAQAGGISCWVGHDREGTQTEGPAECVVGEDNPVTLRGHGRFLRRTLQKKYKKMEKKKGDGQSGGWEMVRTVGA</sequence>
<keyword evidence="3" id="KW-1185">Reference proteome</keyword>
<protein>
    <submittedName>
        <fullName evidence="2">Uncharacterized protein</fullName>
    </submittedName>
</protein>
<evidence type="ECO:0000256" key="1">
    <source>
        <dbReference type="SAM" id="MobiDB-lite"/>
    </source>
</evidence>
<evidence type="ECO:0000313" key="3">
    <source>
        <dbReference type="Proteomes" id="UP000735302"/>
    </source>
</evidence>
<dbReference type="EMBL" id="BLXT01008388">
    <property type="protein sequence ID" value="GFO48381.1"/>
    <property type="molecule type" value="Genomic_DNA"/>
</dbReference>
<name>A0AAV4DW79_9GAST</name>
<evidence type="ECO:0000313" key="2">
    <source>
        <dbReference type="EMBL" id="GFO48381.1"/>
    </source>
</evidence>
<gene>
    <name evidence="2" type="ORF">PoB_007488600</name>
</gene>
<organism evidence="2 3">
    <name type="scientific">Plakobranchus ocellatus</name>
    <dbReference type="NCBI Taxonomy" id="259542"/>
    <lineage>
        <taxon>Eukaryota</taxon>
        <taxon>Metazoa</taxon>
        <taxon>Spiralia</taxon>
        <taxon>Lophotrochozoa</taxon>
        <taxon>Mollusca</taxon>
        <taxon>Gastropoda</taxon>
        <taxon>Heterobranchia</taxon>
        <taxon>Euthyneura</taxon>
        <taxon>Panpulmonata</taxon>
        <taxon>Sacoglossa</taxon>
        <taxon>Placobranchoidea</taxon>
        <taxon>Plakobranchidae</taxon>
        <taxon>Plakobranchus</taxon>
    </lineage>
</organism>
<accession>A0AAV4DW79</accession>
<feature type="region of interest" description="Disordered" evidence="1">
    <location>
        <begin position="85"/>
        <end position="106"/>
    </location>
</feature>
<dbReference type="Proteomes" id="UP000735302">
    <property type="component" value="Unassembled WGS sequence"/>
</dbReference>